<evidence type="ECO:0000256" key="3">
    <source>
        <dbReference type="ARBA" id="ARBA00022426"/>
    </source>
</evidence>
<keyword evidence="5" id="KW-1003">Cell membrane</keyword>
<reference evidence="16 17" key="1">
    <citation type="submission" date="2017-09" db="EMBL/GenBank/DDBJ databases">
        <title>Arcobacter canalis sp. nov., a new species isolated from a water canal contaminated with urban sewage.</title>
        <authorList>
            <person name="Perez-Cataluna A."/>
            <person name="Salas-Masso N."/>
            <person name="Figueras M.J."/>
        </authorList>
    </citation>
    <scope>NUCLEOTIDE SEQUENCE [LARGE SCALE GENOMIC DNA]</scope>
    <source>
        <strain evidence="16 17">F98-3</strain>
    </source>
</reference>
<evidence type="ECO:0000313" key="16">
    <source>
        <dbReference type="EMBL" id="PHO18513.1"/>
    </source>
</evidence>
<dbReference type="EMBL" id="CP032098">
    <property type="protein sequence ID" value="AXX91691.1"/>
    <property type="molecule type" value="Genomic_DNA"/>
</dbReference>
<evidence type="ECO:0000256" key="7">
    <source>
        <dbReference type="ARBA" id="ARBA00022692"/>
    </source>
</evidence>
<dbReference type="GO" id="GO:0005886">
    <property type="term" value="C:plasma membrane"/>
    <property type="evidence" value="ECO:0007669"/>
    <property type="project" value="UniProtKB-SubCell"/>
</dbReference>
<keyword evidence="11 13" id="KW-0472">Membrane</keyword>
<organism evidence="16 17">
    <name type="scientific">Malaciobacter molluscorum LMG 25693</name>
    <dbReference type="NCBI Taxonomy" id="870501"/>
    <lineage>
        <taxon>Bacteria</taxon>
        <taxon>Pseudomonadati</taxon>
        <taxon>Campylobacterota</taxon>
        <taxon>Epsilonproteobacteria</taxon>
        <taxon>Campylobacterales</taxon>
        <taxon>Arcobacteraceae</taxon>
        <taxon>Malaciobacter</taxon>
    </lineage>
</organism>
<sequence>MIKRILIFLFIAKSIAFGCALCAIYSPETKVAIDVRSTDTKITSIDIKWVITKQFTDQLKQVYDTNLDNKIDDNELKFVEKALVDYTKYKNYMTHISYGEVINKEKSDKFEVTKHKVKIINGILHFFYTIKVDYDIKNDYSLYIHLNDDENYFVLLLEKNFLNFRNRAKVSKVTDNQSVIFLIQNAHIPKQQIQKDEQPKELEKKEEITTTLKTTKEQKEPTLLTKFVNKVKKYLLEVQKGNNFALLTLLFVSFIYGVIHALGPGHGKTLAFSYFTTNKSSYKKAFIISISSAFVHIIGALILVCISVFILETVLNNFVKDSVKILTQISAVMIMLLAFYILLQKLNNKGCGCSSCSSKKDSISWSNTKNKNLKPNSNINFNKLKKKRSDLYFVLTAGLIPCPGTVILFIYAFILKTYFAVLLASIAISLGMGIVIFASSFLGVSLHKISSKSHKFTYILELISPVIMFILGLLLLFSSNNL</sequence>
<dbReference type="GO" id="GO:0006824">
    <property type="term" value="P:cobalt ion transport"/>
    <property type="evidence" value="ECO:0007669"/>
    <property type="project" value="UniProtKB-KW"/>
</dbReference>
<evidence type="ECO:0000256" key="2">
    <source>
        <dbReference type="ARBA" id="ARBA00004651"/>
    </source>
</evidence>
<dbReference type="GO" id="GO:0015099">
    <property type="term" value="F:nickel cation transmembrane transporter activity"/>
    <property type="evidence" value="ECO:0007669"/>
    <property type="project" value="UniProtKB-UniRule"/>
</dbReference>
<comment type="function">
    <text evidence="1">Efflux system for nickel and cobalt.</text>
</comment>
<dbReference type="InterPro" id="IPR011541">
    <property type="entry name" value="Ni/Co_transpt_high_affinity"/>
</dbReference>
<dbReference type="EMBL" id="NXFY01000005">
    <property type="protein sequence ID" value="PHO18513.1"/>
    <property type="molecule type" value="Genomic_DNA"/>
</dbReference>
<feature type="transmembrane region" description="Helical" evidence="13">
    <location>
        <begin position="323"/>
        <end position="343"/>
    </location>
</feature>
<evidence type="ECO:0000313" key="17">
    <source>
        <dbReference type="Proteomes" id="UP000221222"/>
    </source>
</evidence>
<feature type="transmembrane region" description="Helical" evidence="13">
    <location>
        <begin position="285"/>
        <end position="311"/>
    </location>
</feature>
<evidence type="ECO:0000256" key="12">
    <source>
        <dbReference type="ARBA" id="ARBA00023285"/>
    </source>
</evidence>
<comment type="subcellular location">
    <subcellularLocation>
        <location evidence="2 13">Cell membrane</location>
        <topology evidence="2 13">Multi-pass membrane protein</topology>
    </subcellularLocation>
</comment>
<evidence type="ECO:0000313" key="18">
    <source>
        <dbReference type="Proteomes" id="UP000262712"/>
    </source>
</evidence>
<keyword evidence="17" id="KW-1185">Reference proteome</keyword>
<feature type="signal peptide" evidence="14">
    <location>
        <begin position="1"/>
        <end position="18"/>
    </location>
</feature>
<dbReference type="GO" id="GO:0032025">
    <property type="term" value="P:response to cobalt ion"/>
    <property type="evidence" value="ECO:0007669"/>
    <property type="project" value="TreeGrafter"/>
</dbReference>
<feature type="transmembrane region" description="Helical" evidence="13">
    <location>
        <begin position="244"/>
        <end position="264"/>
    </location>
</feature>
<gene>
    <name evidence="15" type="ORF">AMOL_0693</name>
    <name evidence="16" type="ORF">CPU12_04335</name>
</gene>
<dbReference type="RefSeq" id="WP_099341864.1">
    <property type="nucleotide sequence ID" value="NZ_CP032098.1"/>
</dbReference>
<dbReference type="Proteomes" id="UP000262712">
    <property type="component" value="Chromosome"/>
</dbReference>
<keyword evidence="8 13" id="KW-1133">Transmembrane helix</keyword>
<evidence type="ECO:0000256" key="4">
    <source>
        <dbReference type="ARBA" id="ARBA00022448"/>
    </source>
</evidence>
<dbReference type="KEGG" id="amol:AMOL_0693"/>
<dbReference type="GO" id="GO:0010045">
    <property type="term" value="P:response to nickel cation"/>
    <property type="evidence" value="ECO:0007669"/>
    <property type="project" value="TreeGrafter"/>
</dbReference>
<keyword evidence="14" id="KW-0732">Signal</keyword>
<evidence type="ECO:0000256" key="5">
    <source>
        <dbReference type="ARBA" id="ARBA00022475"/>
    </source>
</evidence>
<dbReference type="AlphaFoldDB" id="A0A2G1DJ23"/>
<keyword evidence="6" id="KW-0533">Nickel</keyword>
<evidence type="ECO:0000256" key="10">
    <source>
        <dbReference type="ARBA" id="ARBA00023112"/>
    </source>
</evidence>
<proteinExistence type="inferred from homology"/>
<evidence type="ECO:0000313" key="15">
    <source>
        <dbReference type="EMBL" id="AXX91691.1"/>
    </source>
</evidence>
<dbReference type="GO" id="GO:0046583">
    <property type="term" value="F:monoatomic cation efflux transmembrane transporter activity"/>
    <property type="evidence" value="ECO:0007669"/>
    <property type="project" value="TreeGrafter"/>
</dbReference>
<comment type="similarity">
    <text evidence="13">Belongs to the NiCoT transporter (TC 2.A.52) family.</text>
</comment>
<keyword evidence="12" id="KW-0170">Cobalt</keyword>
<feature type="transmembrane region" description="Helical" evidence="13">
    <location>
        <begin position="456"/>
        <end position="477"/>
    </location>
</feature>
<accession>A0A2G1DJ23</accession>
<dbReference type="PANTHER" id="PTHR40659">
    <property type="entry name" value="NICKEL/COBALT EFFLUX SYSTEM RCNA"/>
    <property type="match status" value="1"/>
</dbReference>
<evidence type="ECO:0000256" key="11">
    <source>
        <dbReference type="ARBA" id="ARBA00023136"/>
    </source>
</evidence>
<name>A0A2G1DJ23_9BACT</name>
<dbReference type="InterPro" id="IPR051224">
    <property type="entry name" value="NiCoT_RcnA"/>
</dbReference>
<evidence type="ECO:0000256" key="13">
    <source>
        <dbReference type="RuleBase" id="RU362101"/>
    </source>
</evidence>
<feature type="transmembrane region" description="Helical" evidence="13">
    <location>
        <begin position="420"/>
        <end position="444"/>
    </location>
</feature>
<protein>
    <recommendedName>
        <fullName evidence="13">Nickel/cobalt efflux system</fullName>
    </recommendedName>
</protein>
<keyword evidence="7 13" id="KW-0812">Transmembrane</keyword>
<feature type="chain" id="PRO_5044573574" description="Nickel/cobalt efflux system" evidence="14">
    <location>
        <begin position="19"/>
        <end position="482"/>
    </location>
</feature>
<evidence type="ECO:0000256" key="6">
    <source>
        <dbReference type="ARBA" id="ARBA00022596"/>
    </source>
</evidence>
<evidence type="ECO:0000256" key="9">
    <source>
        <dbReference type="ARBA" id="ARBA00023065"/>
    </source>
</evidence>
<feature type="transmembrane region" description="Helical" evidence="13">
    <location>
        <begin position="391"/>
        <end position="414"/>
    </location>
</feature>
<keyword evidence="10" id="KW-0921">Nickel transport</keyword>
<evidence type="ECO:0000256" key="8">
    <source>
        <dbReference type="ARBA" id="ARBA00022989"/>
    </source>
</evidence>
<evidence type="ECO:0000256" key="14">
    <source>
        <dbReference type="SAM" id="SignalP"/>
    </source>
</evidence>
<dbReference type="Proteomes" id="UP000221222">
    <property type="component" value="Unassembled WGS sequence"/>
</dbReference>
<evidence type="ECO:0000256" key="1">
    <source>
        <dbReference type="ARBA" id="ARBA00002510"/>
    </source>
</evidence>
<dbReference type="Pfam" id="PF03824">
    <property type="entry name" value="NicO"/>
    <property type="match status" value="1"/>
</dbReference>
<dbReference type="PANTHER" id="PTHR40659:SF1">
    <property type="entry name" value="NICKEL_COBALT EFFLUX SYSTEM RCNA"/>
    <property type="match status" value="1"/>
</dbReference>
<keyword evidence="4 13" id="KW-0813">Transport</keyword>
<keyword evidence="9" id="KW-0406">Ion transport</keyword>
<keyword evidence="3" id="KW-0171">Cobalt transport</keyword>
<reference evidence="15 18" key="2">
    <citation type="submission" date="2018-08" db="EMBL/GenBank/DDBJ databases">
        <title>Complete genome of the Arcobacter molluscorum type strain LMG 25693.</title>
        <authorList>
            <person name="Miller W.G."/>
            <person name="Yee E."/>
            <person name="Bono J.L."/>
        </authorList>
    </citation>
    <scope>NUCLEOTIDE SEQUENCE [LARGE SCALE GENOMIC DNA]</scope>
    <source>
        <strain evidence="15 18">CECT 7696</strain>
    </source>
</reference>